<dbReference type="EMBL" id="UYWX01004874">
    <property type="protein sequence ID" value="VDM25271.1"/>
    <property type="molecule type" value="Genomic_DNA"/>
</dbReference>
<dbReference type="OrthoDB" id="6251011at2759"/>
<feature type="compositionally biased region" description="Basic and acidic residues" evidence="1">
    <location>
        <begin position="1"/>
        <end position="19"/>
    </location>
</feature>
<reference evidence="2 3" key="2">
    <citation type="submission" date="2018-11" db="EMBL/GenBank/DDBJ databases">
        <authorList>
            <consortium name="Pathogen Informatics"/>
        </authorList>
    </citation>
    <scope>NUCLEOTIDE SEQUENCE [LARGE SCALE GENOMIC DNA]</scope>
</reference>
<proteinExistence type="predicted"/>
<dbReference type="WBParaSite" id="TTAC_0000462301-mRNA-1">
    <property type="protein sequence ID" value="TTAC_0000462301-mRNA-1"/>
    <property type="gene ID" value="TTAC_0000462301"/>
</dbReference>
<evidence type="ECO:0000313" key="2">
    <source>
        <dbReference type="EMBL" id="VDM25271.1"/>
    </source>
</evidence>
<accession>A0A0R3WV33</accession>
<protein>
    <submittedName>
        <fullName evidence="4">Rad60-SLD domain-containing protein</fullName>
    </submittedName>
</protein>
<dbReference type="AlphaFoldDB" id="A0A0R3WV33"/>
<evidence type="ECO:0000313" key="3">
    <source>
        <dbReference type="Proteomes" id="UP000274429"/>
    </source>
</evidence>
<gene>
    <name evidence="2" type="ORF">TTAC_LOCUS4607</name>
</gene>
<feature type="region of interest" description="Disordered" evidence="1">
    <location>
        <begin position="1"/>
        <end position="27"/>
    </location>
</feature>
<sequence length="167" mass="18507">MTSEKKPPTFAFSDEREGARGGSKTAVTRFTKVTPSELQSPSAPRQKRVQFPEDDAQLATILPTAGGEPWCVDPETPNHVIVDSYAESCLRLNCRPLSCIIEQLTKVASPLAKTKIPAIILKGTQLTKKDLEALECVFKYCQMYHLSFENTGLKNEEVLLFTKAPVH</sequence>
<organism evidence="4">
    <name type="scientific">Hydatigena taeniaeformis</name>
    <name type="common">Feline tapeworm</name>
    <name type="synonym">Taenia taeniaeformis</name>
    <dbReference type="NCBI Taxonomy" id="6205"/>
    <lineage>
        <taxon>Eukaryota</taxon>
        <taxon>Metazoa</taxon>
        <taxon>Spiralia</taxon>
        <taxon>Lophotrochozoa</taxon>
        <taxon>Platyhelminthes</taxon>
        <taxon>Cestoda</taxon>
        <taxon>Eucestoda</taxon>
        <taxon>Cyclophyllidea</taxon>
        <taxon>Taeniidae</taxon>
        <taxon>Hydatigera</taxon>
    </lineage>
</organism>
<dbReference type="Proteomes" id="UP000274429">
    <property type="component" value="Unassembled WGS sequence"/>
</dbReference>
<evidence type="ECO:0000313" key="4">
    <source>
        <dbReference type="WBParaSite" id="TTAC_0000462301-mRNA-1"/>
    </source>
</evidence>
<reference evidence="4" key="1">
    <citation type="submission" date="2017-02" db="UniProtKB">
        <authorList>
            <consortium name="WormBaseParasite"/>
        </authorList>
    </citation>
    <scope>IDENTIFICATION</scope>
</reference>
<keyword evidence="3" id="KW-1185">Reference proteome</keyword>
<evidence type="ECO:0000256" key="1">
    <source>
        <dbReference type="SAM" id="MobiDB-lite"/>
    </source>
</evidence>
<name>A0A0R3WV33_HYDTA</name>